<feature type="region of interest" description="Disordered" evidence="1">
    <location>
        <begin position="260"/>
        <end position="299"/>
    </location>
</feature>
<dbReference type="EMBL" id="ML119169">
    <property type="protein sequence ID" value="RPB08055.1"/>
    <property type="molecule type" value="Genomic_DNA"/>
</dbReference>
<accession>A0A3N4KQL1</accession>
<feature type="compositionally biased region" description="Basic and acidic residues" evidence="1">
    <location>
        <begin position="74"/>
        <end position="92"/>
    </location>
</feature>
<evidence type="ECO:0000313" key="2">
    <source>
        <dbReference type="EMBL" id="RPB08055.1"/>
    </source>
</evidence>
<feature type="compositionally biased region" description="Basic and acidic residues" evidence="1">
    <location>
        <begin position="194"/>
        <end position="212"/>
    </location>
</feature>
<feature type="compositionally biased region" description="Polar residues" evidence="1">
    <location>
        <begin position="19"/>
        <end position="48"/>
    </location>
</feature>
<dbReference type="InParanoid" id="A0A3N4KQL1"/>
<dbReference type="OrthoDB" id="5429679at2759"/>
<feature type="region of interest" description="Disordered" evidence="1">
    <location>
        <begin position="1"/>
        <end position="246"/>
    </location>
</feature>
<name>A0A3N4KQL1_9PEZI</name>
<feature type="region of interest" description="Disordered" evidence="1">
    <location>
        <begin position="370"/>
        <end position="423"/>
    </location>
</feature>
<feature type="compositionally biased region" description="Basic and acidic residues" evidence="1">
    <location>
        <begin position="370"/>
        <end position="417"/>
    </location>
</feature>
<feature type="compositionally biased region" description="Polar residues" evidence="1">
    <location>
        <begin position="133"/>
        <end position="142"/>
    </location>
</feature>
<organism evidence="2 3">
    <name type="scientific">Morchella conica CCBAS932</name>
    <dbReference type="NCBI Taxonomy" id="1392247"/>
    <lineage>
        <taxon>Eukaryota</taxon>
        <taxon>Fungi</taxon>
        <taxon>Dikarya</taxon>
        <taxon>Ascomycota</taxon>
        <taxon>Pezizomycotina</taxon>
        <taxon>Pezizomycetes</taxon>
        <taxon>Pezizales</taxon>
        <taxon>Morchellaceae</taxon>
        <taxon>Morchella</taxon>
    </lineage>
</organism>
<gene>
    <name evidence="2" type="ORF">P167DRAFT_578632</name>
</gene>
<protein>
    <submittedName>
        <fullName evidence="2">Uncharacterized protein</fullName>
    </submittedName>
</protein>
<dbReference type="STRING" id="1392247.A0A3N4KQL1"/>
<evidence type="ECO:0000256" key="1">
    <source>
        <dbReference type="SAM" id="MobiDB-lite"/>
    </source>
</evidence>
<dbReference type="AlphaFoldDB" id="A0A3N4KQL1"/>
<feature type="compositionally biased region" description="Low complexity" evidence="1">
    <location>
        <begin position="98"/>
        <end position="108"/>
    </location>
</feature>
<keyword evidence="3" id="KW-1185">Reference proteome</keyword>
<evidence type="ECO:0000313" key="3">
    <source>
        <dbReference type="Proteomes" id="UP000277580"/>
    </source>
</evidence>
<proteinExistence type="predicted"/>
<dbReference type="Proteomes" id="UP000277580">
    <property type="component" value="Unassembled WGS sequence"/>
</dbReference>
<feature type="compositionally biased region" description="Basic and acidic residues" evidence="1">
    <location>
        <begin position="111"/>
        <end position="132"/>
    </location>
</feature>
<feature type="non-terminal residue" evidence="2">
    <location>
        <position position="423"/>
    </location>
</feature>
<sequence>MSSTVEPTDSTEKPILEPISTSTDFYSTEVTENQSKSHNAKNIGTTTPEVEGEEQQMIAAVDDYPTTPVSATDPKSDSVLRLTETPETKTEEAPLPPSSSVEPSPSISLKEAQEKALPEETALEKVEVEEGQKSQQETTGSSLEVGDETSSNKEHNEGDPETSETRTPLETTDRPQTEEPPNTEVQGEPLSVDAKSESLDVDTREHSEKDIPEVVVELTAENQPSHGDDLGPDSTPGQKEAFEKRKADAEADVLLVVEEPSDAKVIPNEDNAVESTEAEKKGDLPTTEEEDERERQAEAEKVAAAELASIKAKEQAEAERLRLVEEENERERLAAIEAARVKAEEEEEAARIKAAEEEAARVKAEQEAEAARVKAEEEEAARVKAEEEEAARIKAEQEAEAARIKAEEEAEAARIKAEEEEAA</sequence>
<reference evidence="2 3" key="1">
    <citation type="journal article" date="2018" name="Nat. Ecol. Evol.">
        <title>Pezizomycetes genomes reveal the molecular basis of ectomycorrhizal truffle lifestyle.</title>
        <authorList>
            <person name="Murat C."/>
            <person name="Payen T."/>
            <person name="Noel B."/>
            <person name="Kuo A."/>
            <person name="Morin E."/>
            <person name="Chen J."/>
            <person name="Kohler A."/>
            <person name="Krizsan K."/>
            <person name="Balestrini R."/>
            <person name="Da Silva C."/>
            <person name="Montanini B."/>
            <person name="Hainaut M."/>
            <person name="Levati E."/>
            <person name="Barry K.W."/>
            <person name="Belfiori B."/>
            <person name="Cichocki N."/>
            <person name="Clum A."/>
            <person name="Dockter R.B."/>
            <person name="Fauchery L."/>
            <person name="Guy J."/>
            <person name="Iotti M."/>
            <person name="Le Tacon F."/>
            <person name="Lindquist E.A."/>
            <person name="Lipzen A."/>
            <person name="Malagnac F."/>
            <person name="Mello A."/>
            <person name="Molinier V."/>
            <person name="Miyauchi S."/>
            <person name="Poulain J."/>
            <person name="Riccioni C."/>
            <person name="Rubini A."/>
            <person name="Sitrit Y."/>
            <person name="Splivallo R."/>
            <person name="Traeger S."/>
            <person name="Wang M."/>
            <person name="Zifcakova L."/>
            <person name="Wipf D."/>
            <person name="Zambonelli A."/>
            <person name="Paolocci F."/>
            <person name="Nowrousian M."/>
            <person name="Ottonello S."/>
            <person name="Baldrian P."/>
            <person name="Spatafora J.W."/>
            <person name="Henrissat B."/>
            <person name="Nagy L.G."/>
            <person name="Aury J.M."/>
            <person name="Wincker P."/>
            <person name="Grigoriev I.V."/>
            <person name="Bonfante P."/>
            <person name="Martin F.M."/>
        </authorList>
    </citation>
    <scope>NUCLEOTIDE SEQUENCE [LARGE SCALE GENOMIC DNA]</scope>
    <source>
        <strain evidence="2 3">CCBAS932</strain>
    </source>
</reference>